<evidence type="ECO:0000256" key="2">
    <source>
        <dbReference type="ARBA" id="ARBA00009347"/>
    </source>
</evidence>
<gene>
    <name evidence="8" type="ORF">DFJ67_6773</name>
</gene>
<accession>A0A3D9ZU56</accession>
<evidence type="ECO:0000313" key="9">
    <source>
        <dbReference type="Proteomes" id="UP000256913"/>
    </source>
</evidence>
<feature type="domain" description="Acyl-CoA dehydrogenase/oxidase C-terminal" evidence="6">
    <location>
        <begin position="215"/>
        <end position="350"/>
    </location>
</feature>
<name>A0A3D9ZU56_9ACTN</name>
<evidence type="ECO:0000313" key="8">
    <source>
        <dbReference type="EMBL" id="REG00716.1"/>
    </source>
</evidence>
<keyword evidence="5" id="KW-0560">Oxidoreductase</keyword>
<comment type="similarity">
    <text evidence="2">Belongs to the acyl-CoA dehydrogenase family.</text>
</comment>
<dbReference type="Gene3D" id="1.10.540.10">
    <property type="entry name" value="Acyl-CoA dehydrogenase/oxidase, N-terminal domain"/>
    <property type="match status" value="1"/>
</dbReference>
<evidence type="ECO:0000256" key="4">
    <source>
        <dbReference type="ARBA" id="ARBA00022827"/>
    </source>
</evidence>
<keyword evidence="3" id="KW-0285">Flavoprotein</keyword>
<dbReference type="PANTHER" id="PTHR43884:SF20">
    <property type="entry name" value="ACYL-COA DEHYDROGENASE FADE28"/>
    <property type="match status" value="1"/>
</dbReference>
<dbReference type="InterPro" id="IPR009075">
    <property type="entry name" value="AcylCo_DH/oxidase_C"/>
</dbReference>
<evidence type="ECO:0000256" key="3">
    <source>
        <dbReference type="ARBA" id="ARBA00022630"/>
    </source>
</evidence>
<evidence type="ECO:0000259" key="7">
    <source>
        <dbReference type="Pfam" id="PF02771"/>
    </source>
</evidence>
<reference evidence="8 9" key="1">
    <citation type="submission" date="2018-08" db="EMBL/GenBank/DDBJ databases">
        <title>Sequencing the genomes of 1000 actinobacteria strains.</title>
        <authorList>
            <person name="Klenk H.-P."/>
        </authorList>
    </citation>
    <scope>NUCLEOTIDE SEQUENCE [LARGE SCALE GENOMIC DNA]</scope>
    <source>
        <strain evidence="8 9">DSM 44099</strain>
    </source>
</reference>
<keyword evidence="4" id="KW-0274">FAD</keyword>
<dbReference type="GO" id="GO:0003995">
    <property type="term" value="F:acyl-CoA dehydrogenase activity"/>
    <property type="evidence" value="ECO:0007669"/>
    <property type="project" value="TreeGrafter"/>
</dbReference>
<evidence type="ECO:0000256" key="1">
    <source>
        <dbReference type="ARBA" id="ARBA00001974"/>
    </source>
</evidence>
<sequence length="360" mass="37495">MSDLLDLLESPDEQDLRSGVRDMLAAECPWQTVLSFVSEGAEAYDAKLWRTVATGMGLAGLLVPESQGGAGAQWRAAAIVVEELGRAVAPVPFVSSAVVATTALGSSDEPSLLGRLASGELTAALAVPYGLWSAPTLLSVVDGAVTGTVRGVADALGAGLLLVPADDGLYAVDGAAVRRTRVLSLDETRPLADLEFRAAPARLVGSLSAVPCALRAAATMTAAEQIGLASWCLDETVGYLKERYQFGRPVGSFQALKHRLADLWVELTQARAVVAYAAADLAAGAADGRVAASLAKIVGSEVAVRAAEECVQMHGGIGFTWEHPAHLYLKRAKATAVAYGSPDRHRARLATLVDLPLEES</sequence>
<dbReference type="InterPro" id="IPR037069">
    <property type="entry name" value="AcylCoA_DH/ox_N_sf"/>
</dbReference>
<dbReference type="AlphaFoldDB" id="A0A3D9ZU56"/>
<comment type="caution">
    <text evidence="8">The sequence shown here is derived from an EMBL/GenBank/DDBJ whole genome shotgun (WGS) entry which is preliminary data.</text>
</comment>
<evidence type="ECO:0000259" key="6">
    <source>
        <dbReference type="Pfam" id="PF00441"/>
    </source>
</evidence>
<feature type="domain" description="Acyl-CoA dehydrogenase/oxidase N-terminal" evidence="7">
    <location>
        <begin position="10"/>
        <end position="102"/>
    </location>
</feature>
<protein>
    <submittedName>
        <fullName evidence="8">Alkylation response protein AidB-like acyl-CoA dehydrogenase</fullName>
    </submittedName>
</protein>
<dbReference type="Proteomes" id="UP000256913">
    <property type="component" value="Unassembled WGS sequence"/>
</dbReference>
<proteinExistence type="inferred from homology"/>
<dbReference type="SUPFAM" id="SSF56645">
    <property type="entry name" value="Acyl-CoA dehydrogenase NM domain-like"/>
    <property type="match status" value="1"/>
</dbReference>
<comment type="cofactor">
    <cofactor evidence="1">
        <name>FAD</name>
        <dbReference type="ChEBI" id="CHEBI:57692"/>
    </cofactor>
</comment>
<dbReference type="InterPro" id="IPR013786">
    <property type="entry name" value="AcylCoA_DH/ox_N"/>
</dbReference>
<dbReference type="PANTHER" id="PTHR43884">
    <property type="entry name" value="ACYL-COA DEHYDROGENASE"/>
    <property type="match status" value="1"/>
</dbReference>
<dbReference type="Pfam" id="PF02771">
    <property type="entry name" value="Acyl-CoA_dh_N"/>
    <property type="match status" value="1"/>
</dbReference>
<dbReference type="GO" id="GO:0050660">
    <property type="term" value="F:flavin adenine dinucleotide binding"/>
    <property type="evidence" value="ECO:0007669"/>
    <property type="project" value="InterPro"/>
</dbReference>
<dbReference type="Gene3D" id="1.20.140.10">
    <property type="entry name" value="Butyryl-CoA Dehydrogenase, subunit A, domain 3"/>
    <property type="match status" value="1"/>
</dbReference>
<dbReference type="SUPFAM" id="SSF47203">
    <property type="entry name" value="Acyl-CoA dehydrogenase C-terminal domain-like"/>
    <property type="match status" value="1"/>
</dbReference>
<evidence type="ECO:0000256" key="5">
    <source>
        <dbReference type="ARBA" id="ARBA00023002"/>
    </source>
</evidence>
<dbReference type="EMBL" id="QUMQ01000001">
    <property type="protein sequence ID" value="REG00716.1"/>
    <property type="molecule type" value="Genomic_DNA"/>
</dbReference>
<dbReference type="InterPro" id="IPR009100">
    <property type="entry name" value="AcylCoA_DH/oxidase_NM_dom_sf"/>
</dbReference>
<dbReference type="RefSeq" id="WP_203783397.1">
    <property type="nucleotide sequence ID" value="NZ_BONB01000009.1"/>
</dbReference>
<organism evidence="8 9">
    <name type="scientific">Asanoa ferruginea</name>
    <dbReference type="NCBI Taxonomy" id="53367"/>
    <lineage>
        <taxon>Bacteria</taxon>
        <taxon>Bacillati</taxon>
        <taxon>Actinomycetota</taxon>
        <taxon>Actinomycetes</taxon>
        <taxon>Micromonosporales</taxon>
        <taxon>Micromonosporaceae</taxon>
        <taxon>Asanoa</taxon>
    </lineage>
</organism>
<dbReference type="Pfam" id="PF00441">
    <property type="entry name" value="Acyl-CoA_dh_1"/>
    <property type="match status" value="1"/>
</dbReference>
<dbReference type="InterPro" id="IPR036250">
    <property type="entry name" value="AcylCo_DH-like_C"/>
</dbReference>
<keyword evidence="9" id="KW-1185">Reference proteome</keyword>